<evidence type="ECO:0000256" key="3">
    <source>
        <dbReference type="ARBA" id="ARBA00023163"/>
    </source>
</evidence>
<keyword evidence="1" id="KW-0805">Transcription regulation</keyword>
<dbReference type="OrthoDB" id="7339934at2"/>
<dbReference type="InterPro" id="IPR011663">
    <property type="entry name" value="UTRA"/>
</dbReference>
<dbReference type="SUPFAM" id="SSF64288">
    <property type="entry name" value="Chorismate lyase-like"/>
    <property type="match status" value="1"/>
</dbReference>
<dbReference type="Pfam" id="PF07702">
    <property type="entry name" value="UTRA"/>
    <property type="match status" value="1"/>
</dbReference>
<dbReference type="AlphaFoldDB" id="A0A2N3KBU4"/>
<dbReference type="InterPro" id="IPR028978">
    <property type="entry name" value="Chorismate_lyase_/UTRA_dom_sf"/>
</dbReference>
<organism evidence="5 6">
    <name type="scientific">Thalassospira marina</name>
    <dbReference type="NCBI Taxonomy" id="2048283"/>
    <lineage>
        <taxon>Bacteria</taxon>
        <taxon>Pseudomonadati</taxon>
        <taxon>Pseudomonadota</taxon>
        <taxon>Alphaproteobacteria</taxon>
        <taxon>Rhodospirillales</taxon>
        <taxon>Thalassospiraceae</taxon>
        <taxon>Thalassospira</taxon>
    </lineage>
</organism>
<evidence type="ECO:0000259" key="4">
    <source>
        <dbReference type="PROSITE" id="PS50949"/>
    </source>
</evidence>
<reference evidence="5 6" key="1">
    <citation type="submission" date="2017-09" db="EMBL/GenBank/DDBJ databases">
        <title>Biodiversity and function of Thalassospira species in the particle-attached aromatic-hydrocarbon-degrading consortia from the surface seawater of the South China Sea.</title>
        <authorList>
            <person name="Dong C."/>
            <person name="Liu R."/>
            <person name="Shao Z."/>
        </authorList>
    </citation>
    <scope>NUCLEOTIDE SEQUENCE [LARGE SCALE GENOMIC DNA]</scope>
    <source>
        <strain evidence="5 6">CSC1P2</strain>
    </source>
</reference>
<dbReference type="RefSeq" id="WP_101271567.1">
    <property type="nucleotide sequence ID" value="NZ_NWTK01000025.1"/>
</dbReference>
<dbReference type="Proteomes" id="UP000233597">
    <property type="component" value="Unassembled WGS sequence"/>
</dbReference>
<evidence type="ECO:0000256" key="2">
    <source>
        <dbReference type="ARBA" id="ARBA00023125"/>
    </source>
</evidence>
<evidence type="ECO:0000256" key="1">
    <source>
        <dbReference type="ARBA" id="ARBA00023015"/>
    </source>
</evidence>
<dbReference type="InterPro" id="IPR036390">
    <property type="entry name" value="WH_DNA-bd_sf"/>
</dbReference>
<accession>A0A2N3KBU4</accession>
<gene>
    <name evidence="5" type="ORF">COO20_25010</name>
</gene>
<dbReference type="PROSITE" id="PS50949">
    <property type="entry name" value="HTH_GNTR"/>
    <property type="match status" value="1"/>
</dbReference>
<dbReference type="GO" id="GO:0003677">
    <property type="term" value="F:DNA binding"/>
    <property type="evidence" value="ECO:0007669"/>
    <property type="project" value="UniProtKB-KW"/>
</dbReference>
<dbReference type="SMART" id="SM00866">
    <property type="entry name" value="UTRA"/>
    <property type="match status" value="1"/>
</dbReference>
<name>A0A2N3KBU4_9PROT</name>
<dbReference type="Pfam" id="PF00392">
    <property type="entry name" value="GntR"/>
    <property type="match status" value="1"/>
</dbReference>
<dbReference type="SMART" id="SM00345">
    <property type="entry name" value="HTH_GNTR"/>
    <property type="match status" value="1"/>
</dbReference>
<dbReference type="PANTHER" id="PTHR44846:SF1">
    <property type="entry name" value="MANNOSYL-D-GLYCERATE TRANSPORT_METABOLISM SYSTEM REPRESSOR MNGR-RELATED"/>
    <property type="match status" value="1"/>
</dbReference>
<proteinExistence type="predicted"/>
<dbReference type="EMBL" id="NWTK01000025">
    <property type="protein sequence ID" value="PKR48015.1"/>
    <property type="molecule type" value="Genomic_DNA"/>
</dbReference>
<keyword evidence="2" id="KW-0238">DNA-binding</keyword>
<dbReference type="PANTHER" id="PTHR44846">
    <property type="entry name" value="MANNOSYL-D-GLYCERATE TRANSPORT/METABOLISM SYSTEM REPRESSOR MNGR-RELATED"/>
    <property type="match status" value="1"/>
</dbReference>
<sequence>MVKKQSQPKYRIVEDYLRARISSGEFPVDSLLPTEENLCARFGVSRATVRTALSNIQADGLIVRSAAIGSRVVNAVRNQSFQAGWSSVEDLLQYTKSIRLNIISIREIMVDADMADEVGFPVGRSLVRVEGIRWNQEETEEPICHVEVYFDALYNGVVDKIPDARRPIADLVEEQYQVRIEAIRQEVSARLLSPETAEMLQAKENGPSLLIKRWYFDHANNIFQMSRSEYPAERFRYVLDFGRSHD</sequence>
<dbReference type="Gene3D" id="1.10.10.10">
    <property type="entry name" value="Winged helix-like DNA-binding domain superfamily/Winged helix DNA-binding domain"/>
    <property type="match status" value="1"/>
</dbReference>
<dbReference type="GO" id="GO:0003700">
    <property type="term" value="F:DNA-binding transcription factor activity"/>
    <property type="evidence" value="ECO:0007669"/>
    <property type="project" value="InterPro"/>
</dbReference>
<comment type="caution">
    <text evidence="5">The sequence shown here is derived from an EMBL/GenBank/DDBJ whole genome shotgun (WGS) entry which is preliminary data.</text>
</comment>
<dbReference type="SUPFAM" id="SSF46785">
    <property type="entry name" value="Winged helix' DNA-binding domain"/>
    <property type="match status" value="1"/>
</dbReference>
<dbReference type="CDD" id="cd07377">
    <property type="entry name" value="WHTH_GntR"/>
    <property type="match status" value="1"/>
</dbReference>
<dbReference type="InterPro" id="IPR050679">
    <property type="entry name" value="Bact_HTH_transcr_reg"/>
</dbReference>
<feature type="domain" description="HTH gntR-type" evidence="4">
    <location>
        <begin position="7"/>
        <end position="75"/>
    </location>
</feature>
<dbReference type="PRINTS" id="PR00035">
    <property type="entry name" value="HTHGNTR"/>
</dbReference>
<evidence type="ECO:0000313" key="5">
    <source>
        <dbReference type="EMBL" id="PKR48015.1"/>
    </source>
</evidence>
<evidence type="ECO:0000313" key="6">
    <source>
        <dbReference type="Proteomes" id="UP000233597"/>
    </source>
</evidence>
<dbReference type="Gene3D" id="3.40.1410.10">
    <property type="entry name" value="Chorismate lyase-like"/>
    <property type="match status" value="1"/>
</dbReference>
<protein>
    <recommendedName>
        <fullName evidence="4">HTH gntR-type domain-containing protein</fullName>
    </recommendedName>
</protein>
<dbReference type="InterPro" id="IPR036388">
    <property type="entry name" value="WH-like_DNA-bd_sf"/>
</dbReference>
<dbReference type="GO" id="GO:0045892">
    <property type="term" value="P:negative regulation of DNA-templated transcription"/>
    <property type="evidence" value="ECO:0007669"/>
    <property type="project" value="TreeGrafter"/>
</dbReference>
<dbReference type="InterPro" id="IPR000524">
    <property type="entry name" value="Tscrpt_reg_HTH_GntR"/>
</dbReference>
<keyword evidence="3" id="KW-0804">Transcription</keyword>